<comment type="caution">
    <text evidence="2">The sequence shown here is derived from an EMBL/GenBank/DDBJ whole genome shotgun (WGS) entry which is preliminary data.</text>
</comment>
<evidence type="ECO:0000313" key="3">
    <source>
        <dbReference type="Proteomes" id="UP000226079"/>
    </source>
</evidence>
<reference evidence="2 3" key="1">
    <citation type="submission" date="2017-10" db="EMBL/GenBank/DDBJ databases">
        <title>Sequencing the genomes of 1000 actinobacteria strains.</title>
        <authorList>
            <person name="Klenk H.-P."/>
        </authorList>
    </citation>
    <scope>NUCLEOTIDE SEQUENCE [LARGE SCALE GENOMIC DNA]</scope>
    <source>
        <strain evidence="2 3">DSM 15597</strain>
    </source>
</reference>
<evidence type="ECO:0000313" key="2">
    <source>
        <dbReference type="EMBL" id="PFG17194.1"/>
    </source>
</evidence>
<dbReference type="RefSeq" id="WP_143483605.1">
    <property type="nucleotide sequence ID" value="NZ_PDJC01000001.1"/>
</dbReference>
<evidence type="ECO:0000256" key="1">
    <source>
        <dbReference type="SAM" id="MobiDB-lite"/>
    </source>
</evidence>
<sequence>MPRRAVSKPVEEPKPDEVQPQPVVEPAPVSATEADVPEAGPVEEPKADELERLTVLSVFAHATLKTGEVKMLSKGDVVEADKYDEKSMAHLRAIGFIG</sequence>
<dbReference type="Proteomes" id="UP000226079">
    <property type="component" value="Unassembled WGS sequence"/>
</dbReference>
<keyword evidence="3" id="KW-1185">Reference proteome</keyword>
<feature type="region of interest" description="Disordered" evidence="1">
    <location>
        <begin position="1"/>
        <end position="43"/>
    </location>
</feature>
<protein>
    <submittedName>
        <fullName evidence="2">Uncharacterized protein</fullName>
    </submittedName>
</protein>
<dbReference type="AlphaFoldDB" id="A0A2A9CRZ0"/>
<dbReference type="EMBL" id="PDJC01000001">
    <property type="protein sequence ID" value="PFG17194.1"/>
    <property type="molecule type" value="Genomic_DNA"/>
</dbReference>
<gene>
    <name evidence="2" type="ORF">ATK74_1757</name>
</gene>
<name>A0A2A9CRZ0_9ACTN</name>
<proteinExistence type="predicted"/>
<feature type="compositionally biased region" description="Low complexity" evidence="1">
    <location>
        <begin position="18"/>
        <end position="31"/>
    </location>
</feature>
<organism evidence="2 3">
    <name type="scientific">Propionicimonas paludicola</name>
    <dbReference type="NCBI Taxonomy" id="185243"/>
    <lineage>
        <taxon>Bacteria</taxon>
        <taxon>Bacillati</taxon>
        <taxon>Actinomycetota</taxon>
        <taxon>Actinomycetes</taxon>
        <taxon>Propionibacteriales</taxon>
        <taxon>Nocardioidaceae</taxon>
        <taxon>Propionicimonas</taxon>
    </lineage>
</organism>
<accession>A0A2A9CRZ0</accession>